<accession>A0A418V444</accession>
<proteinExistence type="predicted"/>
<name>A0A418V444_RHOPL</name>
<gene>
    <name evidence="1" type="ORF">D4Q52_14820</name>
</gene>
<dbReference type="EMBL" id="QYYD01000014">
    <property type="protein sequence ID" value="RJF70899.1"/>
    <property type="molecule type" value="Genomic_DNA"/>
</dbReference>
<reference evidence="1 2" key="1">
    <citation type="submission" date="2018-09" db="EMBL/GenBank/DDBJ databases">
        <title>Draft genome sequence of Rhodopseudomonas palustris 2.1.18.</title>
        <authorList>
            <person name="Robertson S.L."/>
            <person name="Meyer T.E."/>
            <person name="Kyndt J.A."/>
        </authorList>
    </citation>
    <scope>NUCLEOTIDE SEQUENCE [LARGE SCALE GENOMIC DNA]</scope>
    <source>
        <strain evidence="1 2">2.1.18</strain>
    </source>
</reference>
<protein>
    <submittedName>
        <fullName evidence="1">Uncharacterized protein</fullName>
    </submittedName>
</protein>
<evidence type="ECO:0000313" key="1">
    <source>
        <dbReference type="EMBL" id="RJF70899.1"/>
    </source>
</evidence>
<dbReference type="Proteomes" id="UP000285523">
    <property type="component" value="Unassembled WGS sequence"/>
</dbReference>
<sequence>MRSLYDQFSGWLSGRDDFTDAAAHAFARKLKHGACNAVLLELGVDPYAARADVPVDAELPGVQILAFPTARIVRDPACDNQDRP</sequence>
<dbReference type="AlphaFoldDB" id="A0A418V444"/>
<organism evidence="1 2">
    <name type="scientific">Rhodopseudomonas palustris</name>
    <dbReference type="NCBI Taxonomy" id="1076"/>
    <lineage>
        <taxon>Bacteria</taxon>
        <taxon>Pseudomonadati</taxon>
        <taxon>Pseudomonadota</taxon>
        <taxon>Alphaproteobacteria</taxon>
        <taxon>Hyphomicrobiales</taxon>
        <taxon>Nitrobacteraceae</taxon>
        <taxon>Rhodopseudomonas</taxon>
    </lineage>
</organism>
<comment type="caution">
    <text evidence="1">The sequence shown here is derived from an EMBL/GenBank/DDBJ whole genome shotgun (WGS) entry which is preliminary data.</text>
</comment>
<evidence type="ECO:0000313" key="2">
    <source>
        <dbReference type="Proteomes" id="UP000285523"/>
    </source>
</evidence>